<dbReference type="EMBL" id="CP045096">
    <property type="protein sequence ID" value="QFR00123.1"/>
    <property type="molecule type" value="Genomic_DNA"/>
</dbReference>
<keyword evidence="1" id="KW-0732">Signal</keyword>
<protein>
    <recommendedName>
        <fullName evidence="4">Lipoprotein</fullName>
    </recommendedName>
</protein>
<dbReference type="PROSITE" id="PS51257">
    <property type="entry name" value="PROKAR_LIPOPROTEIN"/>
    <property type="match status" value="1"/>
</dbReference>
<dbReference type="AlphaFoldDB" id="A0A5P8KBE1"/>
<name>A0A5P8KBE1_9ACTN</name>
<reference evidence="2 3" key="1">
    <citation type="submission" date="2019-10" db="EMBL/GenBank/DDBJ databases">
        <title>Streptomyces sp. strain GY16 isolated from leaves of Broussonetia papyrifera.</title>
        <authorList>
            <person name="Mo P."/>
        </authorList>
    </citation>
    <scope>NUCLEOTIDE SEQUENCE [LARGE SCALE GENOMIC DNA]</scope>
    <source>
        <strain evidence="2 3">GY16</strain>
    </source>
</reference>
<feature type="chain" id="PRO_5024898919" description="Lipoprotein" evidence="1">
    <location>
        <begin position="29"/>
        <end position="185"/>
    </location>
</feature>
<dbReference type="KEGG" id="sphv:F9278_32645"/>
<evidence type="ECO:0008006" key="4">
    <source>
        <dbReference type="Google" id="ProtNLM"/>
    </source>
</evidence>
<evidence type="ECO:0000313" key="3">
    <source>
        <dbReference type="Proteomes" id="UP000327294"/>
    </source>
</evidence>
<keyword evidence="3" id="KW-1185">Reference proteome</keyword>
<evidence type="ECO:0000313" key="2">
    <source>
        <dbReference type="EMBL" id="QFR00123.1"/>
    </source>
</evidence>
<evidence type="ECO:0000256" key="1">
    <source>
        <dbReference type="SAM" id="SignalP"/>
    </source>
</evidence>
<sequence>MKRLVSSALTSAVMAGGLVGVTGSPASAACAPEPVRKYAISKKSTVYRGTNLKSTWMDMRSASEVTVSYNKSSTATASVSGTAGIEAEAGVIFTKASTSFSVTVGGEWSSSKSWNYEMKAKKVKGKNQVRMRLYHEAKKFRVGKSITTNKPNCKGKTTKHVWNKTIVAPTKRSSNDFWRLEYRKV</sequence>
<gene>
    <name evidence="2" type="ORF">F9278_32645</name>
</gene>
<dbReference type="Proteomes" id="UP000327294">
    <property type="component" value="Chromosome"/>
</dbReference>
<accession>A0A5P8KBE1</accession>
<feature type="signal peptide" evidence="1">
    <location>
        <begin position="1"/>
        <end position="28"/>
    </location>
</feature>
<proteinExistence type="predicted"/>
<organism evidence="2 3">
    <name type="scientific">Streptomyces phaeolivaceus</name>
    <dbReference type="NCBI Taxonomy" id="2653200"/>
    <lineage>
        <taxon>Bacteria</taxon>
        <taxon>Bacillati</taxon>
        <taxon>Actinomycetota</taxon>
        <taxon>Actinomycetes</taxon>
        <taxon>Kitasatosporales</taxon>
        <taxon>Streptomycetaceae</taxon>
        <taxon>Streptomyces</taxon>
    </lineage>
</organism>